<evidence type="ECO:0000256" key="1">
    <source>
        <dbReference type="SAM" id="SignalP"/>
    </source>
</evidence>
<dbReference type="SUPFAM" id="SSF54909">
    <property type="entry name" value="Dimeric alpha+beta barrel"/>
    <property type="match status" value="1"/>
</dbReference>
<dbReference type="InterPro" id="IPR011008">
    <property type="entry name" value="Dimeric_a/b-barrel"/>
</dbReference>
<comment type="caution">
    <text evidence="3">The sequence shown here is derived from an EMBL/GenBank/DDBJ whole genome shotgun (WGS) entry which is preliminary data.</text>
</comment>
<organism evidence="3 4">
    <name type="scientific">Botrimarina hoheduenensis</name>
    <dbReference type="NCBI Taxonomy" id="2528000"/>
    <lineage>
        <taxon>Bacteria</taxon>
        <taxon>Pseudomonadati</taxon>
        <taxon>Planctomycetota</taxon>
        <taxon>Planctomycetia</taxon>
        <taxon>Pirellulales</taxon>
        <taxon>Lacipirellulaceae</taxon>
        <taxon>Botrimarina</taxon>
    </lineage>
</organism>
<gene>
    <name evidence="3" type="ORF">Pla111_31930</name>
</gene>
<feature type="domain" description="ABM" evidence="2">
    <location>
        <begin position="31"/>
        <end position="88"/>
    </location>
</feature>
<name>A0A5C5VSA8_9BACT</name>
<keyword evidence="1" id="KW-0732">Signal</keyword>
<evidence type="ECO:0000259" key="2">
    <source>
        <dbReference type="Pfam" id="PF03992"/>
    </source>
</evidence>
<keyword evidence="3" id="KW-0560">Oxidoreductase</keyword>
<dbReference type="RefSeq" id="WP_146575386.1">
    <property type="nucleotide sequence ID" value="NZ_SJPH01000010.1"/>
</dbReference>
<evidence type="ECO:0000313" key="3">
    <source>
        <dbReference type="EMBL" id="TWT40775.1"/>
    </source>
</evidence>
<dbReference type="Gene3D" id="3.30.70.100">
    <property type="match status" value="1"/>
</dbReference>
<evidence type="ECO:0000313" key="4">
    <source>
        <dbReference type="Proteomes" id="UP000318995"/>
    </source>
</evidence>
<accession>A0A5C5VSA8</accession>
<keyword evidence="4" id="KW-1185">Reference proteome</keyword>
<dbReference type="GO" id="GO:0004497">
    <property type="term" value="F:monooxygenase activity"/>
    <property type="evidence" value="ECO:0007669"/>
    <property type="project" value="UniProtKB-KW"/>
</dbReference>
<dbReference type="InterPro" id="IPR007138">
    <property type="entry name" value="ABM_dom"/>
</dbReference>
<feature type="signal peptide" evidence="1">
    <location>
        <begin position="1"/>
        <end position="22"/>
    </location>
</feature>
<dbReference type="Pfam" id="PF03992">
    <property type="entry name" value="ABM"/>
    <property type="match status" value="1"/>
</dbReference>
<dbReference type="AlphaFoldDB" id="A0A5C5VSA8"/>
<dbReference type="NCBIfam" id="TIGR03792">
    <property type="entry name" value="TIGR03792 family protein"/>
    <property type="match status" value="1"/>
</dbReference>
<dbReference type="EMBL" id="SJPH01000010">
    <property type="protein sequence ID" value="TWT40775.1"/>
    <property type="molecule type" value="Genomic_DNA"/>
</dbReference>
<sequence precursor="true">MSRQALATLWLALGMSAAPTGAGEVIEELIFQVAPEARAEFLRADRVIWTTALETQPGFLGKETLLPASNPDQVRLQIRWRSQADWDAVPADLLAQADRLFRAALPETDFRMLSARGLVIAPTRAVTHWRVSELLTTERLALTGIVSIPRDPVYHMAKRFIAVPLTPVIEAATKDWHPARVDRCVVVFDCVDDYRSQMPLRRFLSQSAWLAFRDAEAPQGQRWMSDQGPAPAKMGEAYVVWPGVDTADRSFTWPYAVTRVRLLEALAAADQAADPQPD</sequence>
<dbReference type="InterPro" id="IPR022512">
    <property type="entry name" value="CHP03792"/>
</dbReference>
<proteinExistence type="predicted"/>
<protein>
    <submittedName>
        <fullName evidence="3">Antibiotic biosynthesis monooxygenase</fullName>
    </submittedName>
</protein>
<dbReference type="OrthoDB" id="531457at2"/>
<keyword evidence="3" id="KW-0503">Monooxygenase</keyword>
<feature type="chain" id="PRO_5022818670" evidence="1">
    <location>
        <begin position="23"/>
        <end position="278"/>
    </location>
</feature>
<reference evidence="3 4" key="1">
    <citation type="submission" date="2019-02" db="EMBL/GenBank/DDBJ databases">
        <title>Deep-cultivation of Planctomycetes and their phenomic and genomic characterization uncovers novel biology.</title>
        <authorList>
            <person name="Wiegand S."/>
            <person name="Jogler M."/>
            <person name="Boedeker C."/>
            <person name="Pinto D."/>
            <person name="Vollmers J."/>
            <person name="Rivas-Marin E."/>
            <person name="Kohn T."/>
            <person name="Peeters S.H."/>
            <person name="Heuer A."/>
            <person name="Rast P."/>
            <person name="Oberbeckmann S."/>
            <person name="Bunk B."/>
            <person name="Jeske O."/>
            <person name="Meyerdierks A."/>
            <person name="Storesund J.E."/>
            <person name="Kallscheuer N."/>
            <person name="Luecker S."/>
            <person name="Lage O.M."/>
            <person name="Pohl T."/>
            <person name="Merkel B.J."/>
            <person name="Hornburger P."/>
            <person name="Mueller R.-W."/>
            <person name="Bruemmer F."/>
            <person name="Labrenz M."/>
            <person name="Spormann A.M."/>
            <person name="Op Den Camp H."/>
            <person name="Overmann J."/>
            <person name="Amann R."/>
            <person name="Jetten M.S.M."/>
            <person name="Mascher T."/>
            <person name="Medema M.H."/>
            <person name="Devos D.P."/>
            <person name="Kaster A.-K."/>
            <person name="Ovreas L."/>
            <person name="Rohde M."/>
            <person name="Galperin M.Y."/>
            <person name="Jogler C."/>
        </authorList>
    </citation>
    <scope>NUCLEOTIDE SEQUENCE [LARGE SCALE GENOMIC DNA]</scope>
    <source>
        <strain evidence="3 4">Pla111</strain>
    </source>
</reference>
<dbReference type="Proteomes" id="UP000318995">
    <property type="component" value="Unassembled WGS sequence"/>
</dbReference>